<protein>
    <submittedName>
        <fullName evidence="1">Uncharacterized protein</fullName>
    </submittedName>
</protein>
<gene>
    <name evidence="1" type="ORF">niasHT_029167</name>
</gene>
<name>A0ABD2JZ48_9BILA</name>
<dbReference type="Proteomes" id="UP001620626">
    <property type="component" value="Unassembled WGS sequence"/>
</dbReference>
<dbReference type="AlphaFoldDB" id="A0ABD2JZ48"/>
<sequence length="93" mass="10380">MPNCVNTSNLWSLIGNRPFLGHFGQLLRGGTAAGRAHSSRHLHGRPGRVSSSVPVPRTVTELPRRTRFIWTNVLYGTIQCLHSDGWRLLEIGH</sequence>
<reference evidence="1 2" key="1">
    <citation type="submission" date="2024-10" db="EMBL/GenBank/DDBJ databases">
        <authorList>
            <person name="Kim D."/>
        </authorList>
    </citation>
    <scope>NUCLEOTIDE SEQUENCE [LARGE SCALE GENOMIC DNA]</scope>
    <source>
        <strain evidence="1">BH-2024</strain>
    </source>
</reference>
<organism evidence="1 2">
    <name type="scientific">Heterodera trifolii</name>
    <dbReference type="NCBI Taxonomy" id="157864"/>
    <lineage>
        <taxon>Eukaryota</taxon>
        <taxon>Metazoa</taxon>
        <taxon>Ecdysozoa</taxon>
        <taxon>Nematoda</taxon>
        <taxon>Chromadorea</taxon>
        <taxon>Rhabditida</taxon>
        <taxon>Tylenchina</taxon>
        <taxon>Tylenchomorpha</taxon>
        <taxon>Tylenchoidea</taxon>
        <taxon>Heteroderidae</taxon>
        <taxon>Heteroderinae</taxon>
        <taxon>Heterodera</taxon>
    </lineage>
</organism>
<dbReference type="EMBL" id="JBICBT010000878">
    <property type="protein sequence ID" value="KAL3095664.1"/>
    <property type="molecule type" value="Genomic_DNA"/>
</dbReference>
<proteinExistence type="predicted"/>
<evidence type="ECO:0000313" key="1">
    <source>
        <dbReference type="EMBL" id="KAL3095664.1"/>
    </source>
</evidence>
<keyword evidence="2" id="KW-1185">Reference proteome</keyword>
<accession>A0ABD2JZ48</accession>
<evidence type="ECO:0000313" key="2">
    <source>
        <dbReference type="Proteomes" id="UP001620626"/>
    </source>
</evidence>
<comment type="caution">
    <text evidence="1">The sequence shown here is derived from an EMBL/GenBank/DDBJ whole genome shotgun (WGS) entry which is preliminary data.</text>
</comment>